<evidence type="ECO:0000313" key="6">
    <source>
        <dbReference type="EMBL" id="KAF7365182.1"/>
    </source>
</evidence>
<dbReference type="SMART" id="SM00229">
    <property type="entry name" value="RasGEFN"/>
    <property type="match status" value="1"/>
</dbReference>
<feature type="compositionally biased region" description="Low complexity" evidence="3">
    <location>
        <begin position="274"/>
        <end position="289"/>
    </location>
</feature>
<dbReference type="PANTHER" id="PTHR23113:SF99">
    <property type="entry name" value="RASGEF DOMAIN-CONTAINING PROTEIN"/>
    <property type="match status" value="1"/>
</dbReference>
<evidence type="ECO:0000259" key="5">
    <source>
        <dbReference type="PROSITE" id="PS50212"/>
    </source>
</evidence>
<dbReference type="AlphaFoldDB" id="A0A8H6YUL8"/>
<keyword evidence="6" id="KW-0132">Cell division</keyword>
<evidence type="ECO:0000256" key="1">
    <source>
        <dbReference type="ARBA" id="ARBA00022658"/>
    </source>
</evidence>
<dbReference type="PROSITE" id="PS50009">
    <property type="entry name" value="RASGEF_CAT"/>
    <property type="match status" value="1"/>
</dbReference>
<dbReference type="InterPro" id="IPR023578">
    <property type="entry name" value="Ras_GEF_dom_sf"/>
</dbReference>
<evidence type="ECO:0000256" key="3">
    <source>
        <dbReference type="SAM" id="MobiDB-lite"/>
    </source>
</evidence>
<feature type="compositionally biased region" description="Acidic residues" evidence="3">
    <location>
        <begin position="225"/>
        <end position="235"/>
    </location>
</feature>
<organism evidence="6 7">
    <name type="scientific">Mycena venus</name>
    <dbReference type="NCBI Taxonomy" id="2733690"/>
    <lineage>
        <taxon>Eukaryota</taxon>
        <taxon>Fungi</taxon>
        <taxon>Dikarya</taxon>
        <taxon>Basidiomycota</taxon>
        <taxon>Agaricomycotina</taxon>
        <taxon>Agaricomycetes</taxon>
        <taxon>Agaricomycetidae</taxon>
        <taxon>Agaricales</taxon>
        <taxon>Marasmiineae</taxon>
        <taxon>Mycenaceae</taxon>
        <taxon>Mycena</taxon>
    </lineage>
</organism>
<dbReference type="SMART" id="SM00147">
    <property type="entry name" value="RasGEF"/>
    <property type="match status" value="1"/>
</dbReference>
<dbReference type="SUPFAM" id="SSF48366">
    <property type="entry name" value="Ras GEF"/>
    <property type="match status" value="1"/>
</dbReference>
<sequence>MPLTAAERERLRKFQQLKPTGRELTVSTDSPPDESIHSDEPEAPSSPLTTYATRHFLPLEELCPSLMVPRRMLRTLWHPKQLAQMMTLVTVFANSIDSVLKSIHGKQFLLRTDHIYTLLHASVGKANQALTAHVKTITHGDPRRTAEDMELAQKYVELTTKYLLMLYRTSELSYFPSEVEDDPIEFATVPNFGWEHDVAREIEDGDPRAKEDDEKSLPAVPSETAELESDDDDDEKSLPPLPNEISDDLEASPWTGDGAKPLPESPVSDATEFPSISLPPLSGPISKGSATPIVIKSRKHTFIQRILRLRAEFSKPRTRPSPAALSKRSPLAVINLNAASSTDSLTSHLRPEPREDIPYILRQSFIYDRTDPLCPDQKVDMPLPTGDSVAVRLDPNGDVKAASLPALIQLLTSHHALPVDEMCETFFLSFRLFSSAPQLLAALQARWDEQPPTTGTQLTPAQQRVWAHHMCYVRNCLAQLLLTWLDEYWRPAEDSDVLARLRAFVVERFDSAGLVAGVTTLVLQALDRAAQEEHISRAQRARDAERQGAPPDAGPFKIVLRPEDDYRMNIAVFETADGRERFAGQITALAHKHFRALDPEAVVARWLTNEPTFYAIQELEEALLMWVAMSVVELQSREERVAMIEFWLDVASICVNLRNFSSASAIFSGLVYSPVERLSLTILDVAIPSKEQYRQLNRLFDGANNYAVYRRVLAANVYPAVPLIVVLRKDVISTKEISGPMALTNDPDAEKTLINFSAYRMLKKTICTMEACLVPYNIPPVRMIQEWIDKQLAVLPREEHETITKRMNTMSEQLEDRAPPPIKKGETWLQIVKGSVALGDFMLYTLPDPGTVPAGPAKLRKNKSHIAPMLNLRIRAAK</sequence>
<dbReference type="GO" id="GO:0007264">
    <property type="term" value="P:small GTPase-mediated signal transduction"/>
    <property type="evidence" value="ECO:0007669"/>
    <property type="project" value="InterPro"/>
</dbReference>
<feature type="domain" description="N-terminal Ras-GEF" evidence="5">
    <location>
        <begin position="395"/>
        <end position="530"/>
    </location>
</feature>
<gene>
    <name evidence="6" type="ORF">MVEN_00389800</name>
</gene>
<keyword evidence="7" id="KW-1185">Reference proteome</keyword>
<dbReference type="Pfam" id="PF00618">
    <property type="entry name" value="RasGEF_N"/>
    <property type="match status" value="1"/>
</dbReference>
<dbReference type="InterPro" id="IPR036964">
    <property type="entry name" value="RASGEF_cat_dom_sf"/>
</dbReference>
<keyword evidence="6" id="KW-0131">Cell cycle</keyword>
<feature type="compositionally biased region" description="Basic and acidic residues" evidence="3">
    <location>
        <begin position="534"/>
        <end position="546"/>
    </location>
</feature>
<dbReference type="OrthoDB" id="546434at2759"/>
<dbReference type="InterPro" id="IPR000651">
    <property type="entry name" value="Ras-like_Gua-exchang_fac_N"/>
</dbReference>
<feature type="region of interest" description="Disordered" evidence="3">
    <location>
        <begin position="13"/>
        <end position="48"/>
    </location>
</feature>
<keyword evidence="1 2" id="KW-0344">Guanine-nucleotide releasing factor</keyword>
<feature type="region of interest" description="Disordered" evidence="3">
    <location>
        <begin position="534"/>
        <end position="554"/>
    </location>
</feature>
<reference evidence="6" key="1">
    <citation type="submission" date="2020-05" db="EMBL/GenBank/DDBJ databases">
        <title>Mycena genomes resolve the evolution of fungal bioluminescence.</title>
        <authorList>
            <person name="Tsai I.J."/>
        </authorList>
    </citation>
    <scope>NUCLEOTIDE SEQUENCE</scope>
    <source>
        <strain evidence="6">CCC161011</strain>
    </source>
</reference>
<evidence type="ECO:0000313" key="7">
    <source>
        <dbReference type="Proteomes" id="UP000620124"/>
    </source>
</evidence>
<protein>
    <submittedName>
        <fullName evidence="6">Cell division control protein Cdc25</fullName>
    </submittedName>
</protein>
<dbReference type="EMBL" id="JACAZI010000003">
    <property type="protein sequence ID" value="KAF7365182.1"/>
    <property type="molecule type" value="Genomic_DNA"/>
</dbReference>
<dbReference type="Pfam" id="PF00617">
    <property type="entry name" value="RasGEF"/>
    <property type="match status" value="1"/>
</dbReference>
<dbReference type="GO" id="GO:0005085">
    <property type="term" value="F:guanyl-nucleotide exchange factor activity"/>
    <property type="evidence" value="ECO:0007669"/>
    <property type="project" value="UniProtKB-KW"/>
</dbReference>
<dbReference type="Proteomes" id="UP000620124">
    <property type="component" value="Unassembled WGS sequence"/>
</dbReference>
<dbReference type="InterPro" id="IPR001895">
    <property type="entry name" value="RASGEF_cat_dom"/>
</dbReference>
<dbReference type="CDD" id="cd06224">
    <property type="entry name" value="REM"/>
    <property type="match status" value="1"/>
</dbReference>
<dbReference type="InterPro" id="IPR008937">
    <property type="entry name" value="Ras-like_GEF"/>
</dbReference>
<dbReference type="Gene3D" id="1.10.840.10">
    <property type="entry name" value="Ras guanine-nucleotide exchange factors catalytic domain"/>
    <property type="match status" value="1"/>
</dbReference>
<dbReference type="PROSITE" id="PS50212">
    <property type="entry name" value="RASGEF_NTER"/>
    <property type="match status" value="1"/>
</dbReference>
<dbReference type="Gene3D" id="1.20.870.10">
    <property type="entry name" value="Son of sevenless (SoS) protein Chain: S domain 1"/>
    <property type="match status" value="1"/>
</dbReference>
<feature type="domain" description="Ras-GEF" evidence="4">
    <location>
        <begin position="578"/>
        <end position="806"/>
    </location>
</feature>
<dbReference type="GO" id="GO:0051301">
    <property type="term" value="P:cell division"/>
    <property type="evidence" value="ECO:0007669"/>
    <property type="project" value="UniProtKB-KW"/>
</dbReference>
<accession>A0A8H6YUL8</accession>
<feature type="compositionally biased region" description="Basic and acidic residues" evidence="3">
    <location>
        <begin position="205"/>
        <end position="216"/>
    </location>
</feature>
<evidence type="ECO:0000256" key="2">
    <source>
        <dbReference type="PROSITE-ProRule" id="PRU00168"/>
    </source>
</evidence>
<dbReference type="PANTHER" id="PTHR23113">
    <property type="entry name" value="GUANINE NUCLEOTIDE EXCHANGE FACTOR"/>
    <property type="match status" value="1"/>
</dbReference>
<comment type="caution">
    <text evidence="6">The sequence shown here is derived from an EMBL/GenBank/DDBJ whole genome shotgun (WGS) entry which is preliminary data.</text>
</comment>
<feature type="region of interest" description="Disordered" evidence="3">
    <location>
        <begin position="205"/>
        <end position="289"/>
    </location>
</feature>
<evidence type="ECO:0000259" key="4">
    <source>
        <dbReference type="PROSITE" id="PS50009"/>
    </source>
</evidence>
<proteinExistence type="predicted"/>
<name>A0A8H6YUL8_9AGAR</name>